<name>A0ABV7MN19_9HYPH</name>
<evidence type="ECO:0000313" key="3">
    <source>
        <dbReference type="Proteomes" id="UP001595648"/>
    </source>
</evidence>
<feature type="signal peptide" evidence="1">
    <location>
        <begin position="1"/>
        <end position="20"/>
    </location>
</feature>
<sequence length="355" mass="38823">MRLFSIRATLFALALAWAFADMVAAQRQPENIPWENSMAIVWKMATVLLERQTGSKGLPPTSFAVEVDLNLDGFPEIFAYRHAPGCDGIHCGNFLFVLEGDSYHEVLGDIPGARLVPQDKIGLSAFKRNGFLDMQSDQITIGWDGKRYVEASSFPASSLDGDAFVAACRKSKSNEQPAEGEAERVGAECQCQFNRFQVTSFTQADLDMFTASLGENFDYPAGGKEIAWQALLKNAEDVGTSCDVASGKSQWPPAYFNHGDQPQQKLTFDGFLDACPAQDFILTNHKIGSPDRALSLCGCLAREMPTQGIGQEGLDLVAQYYRNEISDADIEAQDADALTFHDKASEACLSQFPGK</sequence>
<accession>A0ABV7MN19</accession>
<reference evidence="3" key="1">
    <citation type="journal article" date="2019" name="Int. J. Syst. Evol. Microbiol.">
        <title>The Global Catalogue of Microorganisms (GCM) 10K type strain sequencing project: providing services to taxonomists for standard genome sequencing and annotation.</title>
        <authorList>
            <consortium name="The Broad Institute Genomics Platform"/>
            <consortium name="The Broad Institute Genome Sequencing Center for Infectious Disease"/>
            <person name="Wu L."/>
            <person name="Ma J."/>
        </authorList>
    </citation>
    <scope>NUCLEOTIDE SEQUENCE [LARGE SCALE GENOMIC DNA]</scope>
    <source>
        <strain evidence="3">ICMP 19515</strain>
    </source>
</reference>
<feature type="chain" id="PRO_5046279924" evidence="1">
    <location>
        <begin position="21"/>
        <end position="355"/>
    </location>
</feature>
<evidence type="ECO:0000313" key="2">
    <source>
        <dbReference type="EMBL" id="MFC3322750.1"/>
    </source>
</evidence>
<proteinExistence type="predicted"/>
<gene>
    <name evidence="2" type="ORF">ACFOJ9_13290</name>
</gene>
<keyword evidence="3" id="KW-1185">Reference proteome</keyword>
<organism evidence="2 3">
    <name type="scientific">Mesorhizobium cantuariense</name>
    <dbReference type="NCBI Taxonomy" id="1300275"/>
    <lineage>
        <taxon>Bacteria</taxon>
        <taxon>Pseudomonadati</taxon>
        <taxon>Pseudomonadota</taxon>
        <taxon>Alphaproteobacteria</taxon>
        <taxon>Hyphomicrobiales</taxon>
        <taxon>Phyllobacteriaceae</taxon>
        <taxon>Mesorhizobium</taxon>
    </lineage>
</organism>
<comment type="caution">
    <text evidence="2">The sequence shown here is derived from an EMBL/GenBank/DDBJ whole genome shotgun (WGS) entry which is preliminary data.</text>
</comment>
<evidence type="ECO:0000256" key="1">
    <source>
        <dbReference type="SAM" id="SignalP"/>
    </source>
</evidence>
<keyword evidence="1" id="KW-0732">Signal</keyword>
<dbReference type="RefSeq" id="WP_378979289.1">
    <property type="nucleotide sequence ID" value="NZ_JBHRVD010000001.1"/>
</dbReference>
<dbReference type="Proteomes" id="UP001595648">
    <property type="component" value="Unassembled WGS sequence"/>
</dbReference>
<protein>
    <submittedName>
        <fullName evidence="2">Uncharacterized protein</fullName>
    </submittedName>
</protein>
<dbReference type="EMBL" id="JBHRVD010000001">
    <property type="protein sequence ID" value="MFC3322750.1"/>
    <property type="molecule type" value="Genomic_DNA"/>
</dbReference>